<keyword evidence="1" id="KW-0808">Transferase</keyword>
<dbReference type="GO" id="GO:0061599">
    <property type="term" value="F:molybdopterin molybdotransferase activity"/>
    <property type="evidence" value="ECO:0007669"/>
    <property type="project" value="UniProtKB-UniRule"/>
</dbReference>
<keyword evidence="1" id="KW-0479">Metal-binding</keyword>
<reference evidence="3 4" key="1">
    <citation type="journal article" date="2014" name="Agronomy (Basel)">
        <title>A Draft Genome Sequence for Ensete ventricosum, the Drought-Tolerant Tree Against Hunger.</title>
        <authorList>
            <person name="Harrison J."/>
            <person name="Moore K.A."/>
            <person name="Paszkiewicz K."/>
            <person name="Jones T."/>
            <person name="Grant M."/>
            <person name="Ambacheew D."/>
            <person name="Muzemil S."/>
            <person name="Studholme D.J."/>
        </authorList>
    </citation>
    <scope>NUCLEOTIDE SEQUENCE [LARGE SCALE GENOMIC DNA]</scope>
</reference>
<comment type="cofactor">
    <cofactor evidence="1">
        <name>Mg(2+)</name>
        <dbReference type="ChEBI" id="CHEBI:18420"/>
    </cofactor>
</comment>
<dbReference type="PANTHER" id="PTHR10192">
    <property type="entry name" value="MOLYBDOPTERIN BIOSYNTHESIS PROTEIN"/>
    <property type="match status" value="1"/>
</dbReference>
<dbReference type="SUPFAM" id="SSF63867">
    <property type="entry name" value="MoeA C-terminal domain-like"/>
    <property type="match status" value="1"/>
</dbReference>
<dbReference type="GO" id="GO:0046872">
    <property type="term" value="F:metal ion binding"/>
    <property type="evidence" value="ECO:0007669"/>
    <property type="project" value="UniProtKB-UniRule"/>
</dbReference>
<dbReference type="AlphaFoldDB" id="A0A426ZBU2"/>
<evidence type="ECO:0000259" key="2">
    <source>
        <dbReference type="SMART" id="SM00852"/>
    </source>
</evidence>
<dbReference type="EC" id="2.10.1.1" evidence="1"/>
<evidence type="ECO:0000256" key="1">
    <source>
        <dbReference type="RuleBase" id="RU365090"/>
    </source>
</evidence>
<comment type="catalytic activity">
    <reaction evidence="1">
        <text>adenylyl-molybdopterin + molybdate = Mo-molybdopterin + AMP + H(+)</text>
        <dbReference type="Rhea" id="RHEA:35047"/>
        <dbReference type="ChEBI" id="CHEBI:15378"/>
        <dbReference type="ChEBI" id="CHEBI:36264"/>
        <dbReference type="ChEBI" id="CHEBI:62727"/>
        <dbReference type="ChEBI" id="CHEBI:71302"/>
        <dbReference type="ChEBI" id="CHEBI:456215"/>
    </reaction>
</comment>
<protein>
    <recommendedName>
        <fullName evidence="1">Molybdopterin biosynthesis protein CNX1</fullName>
    </recommendedName>
    <alternativeName>
        <fullName evidence="1">Molybdenum cofactor biosynthesis enzyme CNX1</fullName>
    </alternativeName>
    <domain>
        <recommendedName>
            <fullName evidence="1">Molybdopterin molybdenumtransferase</fullName>
            <shortName evidence="1">MPT Mo-transferase</shortName>
            <ecNumber evidence="1">2.10.1.1</ecNumber>
        </recommendedName>
        <alternativeName>
            <fullName evidence="1">Domain E</fullName>
        </alternativeName>
    </domain>
    <domain>
        <recommendedName>
            <fullName evidence="1">Molybdopterin adenylyltransferase</fullName>
            <shortName evidence="1">MPT adenylyltransferase</shortName>
            <ecNumber evidence="1">2.7.7.75</ecNumber>
        </recommendedName>
        <alternativeName>
            <fullName evidence="1">Domain G</fullName>
        </alternativeName>
    </domain>
</protein>
<dbReference type="InterPro" id="IPR036425">
    <property type="entry name" value="MoaB/Mog-like_dom_sf"/>
</dbReference>
<dbReference type="InterPro" id="IPR005111">
    <property type="entry name" value="MoeA_C_domain_IV"/>
</dbReference>
<proteinExistence type="inferred from homology"/>
<gene>
    <name evidence="3" type="ORF">B296_00017871</name>
</gene>
<dbReference type="UniPathway" id="UPA00344"/>
<keyword evidence="1" id="KW-0500">Molybdenum</keyword>
<dbReference type="EC" id="2.7.7.75" evidence="1"/>
<keyword evidence="1" id="KW-0501">Molybdenum cofactor biosynthesis</keyword>
<accession>A0A426ZBU2</accession>
<dbReference type="InterPro" id="IPR036688">
    <property type="entry name" value="MoeA_C_domain_IV_sf"/>
</dbReference>
<comment type="caution">
    <text evidence="3">The sequence shown here is derived from an EMBL/GenBank/DDBJ whole genome shotgun (WGS) entry which is preliminary data.</text>
</comment>
<dbReference type="GO" id="GO:0005829">
    <property type="term" value="C:cytosol"/>
    <property type="evidence" value="ECO:0007669"/>
    <property type="project" value="TreeGrafter"/>
</dbReference>
<comment type="similarity">
    <text evidence="1">Belongs to the MoeA family.</text>
</comment>
<dbReference type="SUPFAM" id="SSF53218">
    <property type="entry name" value="Molybdenum cofactor biosynthesis proteins"/>
    <property type="match status" value="2"/>
</dbReference>
<feature type="domain" description="MoaB/Mog" evidence="2">
    <location>
        <begin position="2"/>
        <end position="156"/>
    </location>
</feature>
<keyword evidence="1" id="KW-0460">Magnesium</keyword>
<dbReference type="GO" id="GO:0005524">
    <property type="term" value="F:ATP binding"/>
    <property type="evidence" value="ECO:0007669"/>
    <property type="project" value="UniProtKB-UniRule"/>
</dbReference>
<comment type="catalytic activity">
    <reaction evidence="1">
        <text>molybdopterin + ATP + H(+) = adenylyl-molybdopterin + diphosphate</text>
        <dbReference type="Rhea" id="RHEA:31331"/>
        <dbReference type="ChEBI" id="CHEBI:15378"/>
        <dbReference type="ChEBI" id="CHEBI:30616"/>
        <dbReference type="ChEBI" id="CHEBI:33019"/>
        <dbReference type="ChEBI" id="CHEBI:58698"/>
        <dbReference type="ChEBI" id="CHEBI:62727"/>
    </reaction>
</comment>
<dbReference type="Proteomes" id="UP000287651">
    <property type="component" value="Unassembled WGS sequence"/>
</dbReference>
<organism evidence="3 4">
    <name type="scientific">Ensete ventricosum</name>
    <name type="common">Abyssinian banana</name>
    <name type="synonym">Musa ensete</name>
    <dbReference type="NCBI Taxonomy" id="4639"/>
    <lineage>
        <taxon>Eukaryota</taxon>
        <taxon>Viridiplantae</taxon>
        <taxon>Streptophyta</taxon>
        <taxon>Embryophyta</taxon>
        <taxon>Tracheophyta</taxon>
        <taxon>Spermatophyta</taxon>
        <taxon>Magnoliopsida</taxon>
        <taxon>Liliopsida</taxon>
        <taxon>Zingiberales</taxon>
        <taxon>Musaceae</taxon>
        <taxon>Ensete</taxon>
    </lineage>
</organism>
<sequence>MIVYSILQIRDSNRAMLMAAATQQHCKAVDLGIVSDKEDSLSEIFDAAISSGIDMLFTSGGVSMGDRDFVKPCLARIGHIHFEKVGYSPCLCFTIQFICVLMQVFMKPGKPLTFAQITANSKNIKLSKPVLAFGFPGNPVSCLVCFNLFAVPAIRHLSGWANPQLQRSLSVHSLQYNLISWFIAESTGKQMSSRLLSMKSANALLELPATGQIFEAGNSVQAILISDISSLLMSKLTDSMASLSVQHGPAMRCSARQPIAASQESMIKVAILTVSDTVSSGSGPDRRYAVTFVELNGPRAVSVVNSLSEKLGGTHVVATAVVPDEVDKIKNTLLKWSDVDKVTPFAMLSRAAAGIRESTLVMLLILL</sequence>
<dbReference type="Gene3D" id="3.40.980.10">
    <property type="entry name" value="MoaB/Mog-like domain"/>
    <property type="match status" value="2"/>
</dbReference>
<dbReference type="Pfam" id="PF03454">
    <property type="entry name" value="MoeA_C"/>
    <property type="match status" value="1"/>
</dbReference>
<dbReference type="EMBL" id="AMZH03007373">
    <property type="protein sequence ID" value="RRT61467.1"/>
    <property type="molecule type" value="Genomic_DNA"/>
</dbReference>
<dbReference type="Pfam" id="PF00994">
    <property type="entry name" value="MoCF_biosynth"/>
    <property type="match status" value="1"/>
</dbReference>
<dbReference type="SMART" id="SM00852">
    <property type="entry name" value="MoCF_biosynth"/>
    <property type="match status" value="1"/>
</dbReference>
<dbReference type="PANTHER" id="PTHR10192:SF5">
    <property type="entry name" value="GEPHYRIN"/>
    <property type="match status" value="1"/>
</dbReference>
<evidence type="ECO:0000313" key="3">
    <source>
        <dbReference type="EMBL" id="RRT61467.1"/>
    </source>
</evidence>
<dbReference type="Gene3D" id="2.40.340.10">
    <property type="entry name" value="MoeA, C-terminal, domain IV"/>
    <property type="match status" value="1"/>
</dbReference>
<dbReference type="InterPro" id="IPR001453">
    <property type="entry name" value="MoaB/Mog_dom"/>
</dbReference>
<dbReference type="GO" id="GO:0006777">
    <property type="term" value="P:Mo-molybdopterin cofactor biosynthetic process"/>
    <property type="evidence" value="ECO:0007669"/>
    <property type="project" value="UniProtKB-UniRule"/>
</dbReference>
<name>A0A426ZBU2_ENSVE</name>
<dbReference type="GO" id="GO:0061598">
    <property type="term" value="F:molybdopterin adenylyltransferase activity"/>
    <property type="evidence" value="ECO:0007669"/>
    <property type="project" value="UniProtKB-UniRule"/>
</dbReference>
<comment type="function">
    <text evidence="1">Catalyzes two steps in the biosynthesis of the molybdenum cofactor. In the first step, molybdopterin is adenylated. Subsequently, molybdate is inserted into adenylated molybdopterin and AMP is released.</text>
</comment>
<dbReference type="InterPro" id="IPR038987">
    <property type="entry name" value="MoeA-like"/>
</dbReference>
<comment type="pathway">
    <text evidence="1">Cofactor biosynthesis; molybdopterin biosynthesis.</text>
</comment>
<evidence type="ECO:0000313" key="4">
    <source>
        <dbReference type="Proteomes" id="UP000287651"/>
    </source>
</evidence>